<name>A0ABW8YPI6_9SPHN</name>
<comment type="caution">
    <text evidence="3">The sequence shown here is derived from an EMBL/GenBank/DDBJ whole genome shotgun (WGS) entry which is preliminary data.</text>
</comment>
<feature type="compositionally biased region" description="Basic and acidic residues" evidence="1">
    <location>
        <begin position="52"/>
        <end position="64"/>
    </location>
</feature>
<dbReference type="RefSeq" id="WP_408078900.1">
    <property type="nucleotide sequence ID" value="NZ_JBELQC010000002.1"/>
</dbReference>
<keyword evidence="4" id="KW-1185">Reference proteome</keyword>
<proteinExistence type="predicted"/>
<evidence type="ECO:0000313" key="3">
    <source>
        <dbReference type="EMBL" id="MFL9841827.1"/>
    </source>
</evidence>
<accession>A0ABW8YPI6</accession>
<evidence type="ECO:0000256" key="1">
    <source>
        <dbReference type="SAM" id="MobiDB-lite"/>
    </source>
</evidence>
<gene>
    <name evidence="3" type="ORF">ABS767_12705</name>
</gene>
<feature type="signal peptide" evidence="2">
    <location>
        <begin position="1"/>
        <end position="31"/>
    </location>
</feature>
<feature type="chain" id="PRO_5046599343" evidence="2">
    <location>
        <begin position="32"/>
        <end position="199"/>
    </location>
</feature>
<protein>
    <submittedName>
        <fullName evidence="3">Uncharacterized protein</fullName>
    </submittedName>
</protein>
<reference evidence="3 4" key="1">
    <citation type="submission" date="2024-06" db="EMBL/GenBank/DDBJ databases">
        <authorList>
            <person name="Kaempfer P."/>
            <person name="Viver T."/>
        </authorList>
    </citation>
    <scope>NUCLEOTIDE SEQUENCE [LARGE SCALE GENOMIC DNA]</scope>
    <source>
        <strain evidence="3 4">ST-64</strain>
    </source>
</reference>
<sequence length="199" mass="21373">MKHEVRYRRGLATLALAGLVSWLSIASPAHAQSIFGKLGKLADTVERKVEETNQRVEQGERTKQSADAVLGRLGVRKRSAEVEQPEAPEPGDPAMTDAPTDVSDTAFPGNLPVYPGARRVETTDPRVPVVFYAAATGDQIVAFYAGEGQRRGFQAFKTSNPYPGLVLLDAQEKGVVLGTIPDGKGTRFFVNDGSAFASE</sequence>
<dbReference type="Proteomes" id="UP001629244">
    <property type="component" value="Unassembled WGS sequence"/>
</dbReference>
<keyword evidence="2" id="KW-0732">Signal</keyword>
<evidence type="ECO:0000256" key="2">
    <source>
        <dbReference type="SAM" id="SignalP"/>
    </source>
</evidence>
<feature type="region of interest" description="Disordered" evidence="1">
    <location>
        <begin position="52"/>
        <end position="97"/>
    </location>
</feature>
<organism evidence="3 4">
    <name type="scientific">Sphingomonas plantiphila</name>
    <dbReference type="NCBI Taxonomy" id="3163295"/>
    <lineage>
        <taxon>Bacteria</taxon>
        <taxon>Pseudomonadati</taxon>
        <taxon>Pseudomonadota</taxon>
        <taxon>Alphaproteobacteria</taxon>
        <taxon>Sphingomonadales</taxon>
        <taxon>Sphingomonadaceae</taxon>
        <taxon>Sphingomonas</taxon>
    </lineage>
</organism>
<dbReference type="EMBL" id="JBELQC010000002">
    <property type="protein sequence ID" value="MFL9841827.1"/>
    <property type="molecule type" value="Genomic_DNA"/>
</dbReference>
<evidence type="ECO:0000313" key="4">
    <source>
        <dbReference type="Proteomes" id="UP001629244"/>
    </source>
</evidence>